<keyword evidence="2" id="KW-0238">DNA-binding</keyword>
<dbReference type="Pfam" id="PF12833">
    <property type="entry name" value="HTH_18"/>
    <property type="match status" value="1"/>
</dbReference>
<dbReference type="CDD" id="cd06986">
    <property type="entry name" value="cupin_MmsR-like_N"/>
    <property type="match status" value="1"/>
</dbReference>
<dbReference type="GO" id="GO:0003700">
    <property type="term" value="F:DNA-binding transcription factor activity"/>
    <property type="evidence" value="ECO:0007669"/>
    <property type="project" value="InterPro"/>
</dbReference>
<evidence type="ECO:0000313" key="6">
    <source>
        <dbReference type="Proteomes" id="UP000261032"/>
    </source>
</evidence>
<comment type="caution">
    <text evidence="5">The sequence shown here is derived from an EMBL/GenBank/DDBJ whole genome shotgun (WGS) entry which is preliminary data.</text>
</comment>
<dbReference type="Pfam" id="PF02311">
    <property type="entry name" value="AraC_binding"/>
    <property type="match status" value="1"/>
</dbReference>
<dbReference type="AlphaFoldDB" id="A0A3E3EE24"/>
<dbReference type="InterPro" id="IPR009057">
    <property type="entry name" value="Homeodomain-like_sf"/>
</dbReference>
<dbReference type="PANTHER" id="PTHR43280">
    <property type="entry name" value="ARAC-FAMILY TRANSCRIPTIONAL REGULATOR"/>
    <property type="match status" value="1"/>
</dbReference>
<feature type="domain" description="HTH araC/xylS-type" evidence="4">
    <location>
        <begin position="173"/>
        <end position="271"/>
    </location>
</feature>
<dbReference type="PROSITE" id="PS01124">
    <property type="entry name" value="HTH_ARAC_FAMILY_2"/>
    <property type="match status" value="1"/>
</dbReference>
<dbReference type="PROSITE" id="PS00041">
    <property type="entry name" value="HTH_ARAC_FAMILY_1"/>
    <property type="match status" value="1"/>
</dbReference>
<keyword evidence="3" id="KW-0804">Transcription</keyword>
<dbReference type="Proteomes" id="UP000261032">
    <property type="component" value="Unassembled WGS sequence"/>
</dbReference>
<sequence>MYSYLELENKSFEDFYLKFCGMQECKPNYSYGPAVRPNYLLHYCLSGQGEYHVNNQVYQIKAGDAFLIMPNVVTYYQADQHEPWTYLWISFDGSKTRQYLKRCNLDEHNLVVHCDYINELRETTIAILAHNKLSYSNELFIQGQLYTFFSFLAKSANITYNDNVAPNYNPYVDKAIEYIQNNYQEMVTVNEIADYLSLNRSYLTTLFKKHLHLSPQEFLLKYRMMRAEDLLTNTDLTINQIAFSCGYSNQLSFSKAFSNSHQMAPRDYRKQFKLVDNSRMNDPHVRKE</sequence>
<organism evidence="5 6">
    <name type="scientific">Thomasclavelia ramosa</name>
    <dbReference type="NCBI Taxonomy" id="1547"/>
    <lineage>
        <taxon>Bacteria</taxon>
        <taxon>Bacillati</taxon>
        <taxon>Bacillota</taxon>
        <taxon>Erysipelotrichia</taxon>
        <taxon>Erysipelotrichales</taxon>
        <taxon>Coprobacillaceae</taxon>
        <taxon>Thomasclavelia</taxon>
    </lineage>
</organism>
<dbReference type="InterPro" id="IPR018060">
    <property type="entry name" value="HTH_AraC"/>
</dbReference>
<evidence type="ECO:0000259" key="4">
    <source>
        <dbReference type="PROSITE" id="PS01124"/>
    </source>
</evidence>
<gene>
    <name evidence="5" type="ORF">DXB93_07070</name>
</gene>
<evidence type="ECO:0000256" key="2">
    <source>
        <dbReference type="ARBA" id="ARBA00023125"/>
    </source>
</evidence>
<dbReference type="InterPro" id="IPR014710">
    <property type="entry name" value="RmlC-like_jellyroll"/>
</dbReference>
<dbReference type="GO" id="GO:0043565">
    <property type="term" value="F:sequence-specific DNA binding"/>
    <property type="evidence" value="ECO:0007669"/>
    <property type="project" value="InterPro"/>
</dbReference>
<dbReference type="InterPro" id="IPR003313">
    <property type="entry name" value="AraC-bd"/>
</dbReference>
<dbReference type="RefSeq" id="WP_117581122.1">
    <property type="nucleotide sequence ID" value="NZ_QUSL01000008.1"/>
</dbReference>
<dbReference type="SMART" id="SM00342">
    <property type="entry name" value="HTH_ARAC"/>
    <property type="match status" value="1"/>
</dbReference>
<dbReference type="SUPFAM" id="SSF46689">
    <property type="entry name" value="Homeodomain-like"/>
    <property type="match status" value="2"/>
</dbReference>
<evidence type="ECO:0000256" key="1">
    <source>
        <dbReference type="ARBA" id="ARBA00023015"/>
    </source>
</evidence>
<dbReference type="Gene3D" id="1.10.10.60">
    <property type="entry name" value="Homeodomain-like"/>
    <property type="match status" value="2"/>
</dbReference>
<accession>A0A3E3EE24</accession>
<keyword evidence="1" id="KW-0805">Transcription regulation</keyword>
<evidence type="ECO:0000256" key="3">
    <source>
        <dbReference type="ARBA" id="ARBA00023163"/>
    </source>
</evidence>
<dbReference type="InterPro" id="IPR037923">
    <property type="entry name" value="HTH-like"/>
</dbReference>
<name>A0A3E3EE24_9FIRM</name>
<reference evidence="5 6" key="1">
    <citation type="submission" date="2018-08" db="EMBL/GenBank/DDBJ databases">
        <title>A genome reference for cultivated species of the human gut microbiota.</title>
        <authorList>
            <person name="Zou Y."/>
            <person name="Xue W."/>
            <person name="Luo G."/>
        </authorList>
    </citation>
    <scope>NUCLEOTIDE SEQUENCE [LARGE SCALE GENOMIC DNA]</scope>
    <source>
        <strain evidence="5 6">OM06-4</strain>
    </source>
</reference>
<dbReference type="SUPFAM" id="SSF51215">
    <property type="entry name" value="Regulatory protein AraC"/>
    <property type="match status" value="1"/>
</dbReference>
<dbReference type="EMBL" id="QUSL01000008">
    <property type="protein sequence ID" value="RGD86154.1"/>
    <property type="molecule type" value="Genomic_DNA"/>
</dbReference>
<protein>
    <submittedName>
        <fullName evidence="5">AraC family transcriptional regulator</fullName>
    </submittedName>
</protein>
<dbReference type="PANTHER" id="PTHR43280:SF30">
    <property type="entry name" value="MMSAB OPERON REGULATORY PROTEIN"/>
    <property type="match status" value="1"/>
</dbReference>
<proteinExistence type="predicted"/>
<evidence type="ECO:0000313" key="5">
    <source>
        <dbReference type="EMBL" id="RGD86154.1"/>
    </source>
</evidence>
<dbReference type="Gene3D" id="2.60.120.10">
    <property type="entry name" value="Jelly Rolls"/>
    <property type="match status" value="1"/>
</dbReference>
<dbReference type="InterPro" id="IPR018062">
    <property type="entry name" value="HTH_AraC-typ_CS"/>
</dbReference>